<keyword evidence="10 11" id="KW-0100">Branched-chain amino acid biosynthesis</keyword>
<evidence type="ECO:0000259" key="12">
    <source>
        <dbReference type="PROSITE" id="PS50991"/>
    </source>
</evidence>
<dbReference type="Pfam" id="PF08502">
    <property type="entry name" value="LeuA_dimer"/>
    <property type="match status" value="1"/>
</dbReference>
<dbReference type="NCBIfam" id="NF002085">
    <property type="entry name" value="PRK00915.1-2"/>
    <property type="match status" value="1"/>
</dbReference>
<keyword evidence="9 11" id="KW-0464">Manganese</keyword>
<dbReference type="InterPro" id="IPR054691">
    <property type="entry name" value="LeuA/HCS_post-cat"/>
</dbReference>
<dbReference type="Pfam" id="PF22617">
    <property type="entry name" value="HCS_D2"/>
    <property type="match status" value="1"/>
</dbReference>
<dbReference type="FunFam" id="1.10.238.260:FF:000001">
    <property type="entry name" value="2-isopropylmalate synthase"/>
    <property type="match status" value="1"/>
</dbReference>
<keyword evidence="6 11" id="KW-0028">Amino-acid biosynthesis</keyword>
<dbReference type="Gene3D" id="3.30.160.270">
    <property type="match status" value="1"/>
</dbReference>
<dbReference type="EMBL" id="JAAGRR010000002">
    <property type="protein sequence ID" value="NDY41342.1"/>
    <property type="molecule type" value="Genomic_DNA"/>
</dbReference>
<comment type="subunit">
    <text evidence="11">Homodimer.</text>
</comment>
<comment type="cofactor">
    <cofactor evidence="11">
        <name>Mn(2+)</name>
        <dbReference type="ChEBI" id="CHEBI:29035"/>
    </cofactor>
</comment>
<gene>
    <name evidence="11" type="primary">leuA</name>
    <name evidence="13" type="ORF">G3N55_00560</name>
</gene>
<dbReference type="InterPro" id="IPR005671">
    <property type="entry name" value="LeuA_bact_synth"/>
</dbReference>
<keyword evidence="5 11" id="KW-0432">Leucine biosynthesis</keyword>
<organism evidence="13 14">
    <name type="scientific">Dissulfurirhabdus thermomarina</name>
    <dbReference type="NCBI Taxonomy" id="1765737"/>
    <lineage>
        <taxon>Bacteria</taxon>
        <taxon>Deltaproteobacteria</taxon>
        <taxon>Dissulfurirhabdaceae</taxon>
        <taxon>Dissulfurirhabdus</taxon>
    </lineage>
</organism>
<dbReference type="FunFam" id="3.30.160.270:FF:000003">
    <property type="entry name" value="2-isopropylmalate synthase"/>
    <property type="match status" value="1"/>
</dbReference>
<keyword evidence="8 11" id="KW-0479">Metal-binding</keyword>
<evidence type="ECO:0000256" key="6">
    <source>
        <dbReference type="ARBA" id="ARBA00022605"/>
    </source>
</evidence>
<dbReference type="InterPro" id="IPR000891">
    <property type="entry name" value="PYR_CT"/>
</dbReference>
<dbReference type="InterPro" id="IPR036230">
    <property type="entry name" value="LeuA_allosteric_dom_sf"/>
</dbReference>
<evidence type="ECO:0000313" key="13">
    <source>
        <dbReference type="EMBL" id="NDY41342.1"/>
    </source>
</evidence>
<reference evidence="13 14" key="1">
    <citation type="submission" date="2020-02" db="EMBL/GenBank/DDBJ databases">
        <title>Comparative genomics of sulfur disproportionating microorganisms.</title>
        <authorList>
            <person name="Ward L.M."/>
            <person name="Bertran E."/>
            <person name="Johnston D.T."/>
        </authorList>
    </citation>
    <scope>NUCLEOTIDE SEQUENCE [LARGE SCALE GENOMIC DNA]</scope>
    <source>
        <strain evidence="13 14">DSM 100025</strain>
    </source>
</reference>
<dbReference type="SMART" id="SM00917">
    <property type="entry name" value="LeuA_dimer"/>
    <property type="match status" value="1"/>
</dbReference>
<dbReference type="PROSITE" id="PS00816">
    <property type="entry name" value="AIPM_HOMOCIT_SYNTH_2"/>
    <property type="match status" value="1"/>
</dbReference>
<evidence type="ECO:0000256" key="9">
    <source>
        <dbReference type="ARBA" id="ARBA00023211"/>
    </source>
</evidence>
<dbReference type="Proteomes" id="UP000469346">
    <property type="component" value="Unassembled WGS sequence"/>
</dbReference>
<dbReference type="GO" id="GO:0009098">
    <property type="term" value="P:L-leucine biosynthetic process"/>
    <property type="evidence" value="ECO:0007669"/>
    <property type="project" value="UniProtKB-UniRule"/>
</dbReference>
<dbReference type="PANTHER" id="PTHR10277">
    <property type="entry name" value="HOMOCITRATE SYNTHASE-RELATED"/>
    <property type="match status" value="1"/>
</dbReference>
<feature type="binding site" evidence="11">
    <location>
        <position position="17"/>
    </location>
    <ligand>
        <name>Mn(2+)</name>
        <dbReference type="ChEBI" id="CHEBI:29035"/>
    </ligand>
</feature>
<dbReference type="GO" id="GO:0005737">
    <property type="term" value="C:cytoplasm"/>
    <property type="evidence" value="ECO:0007669"/>
    <property type="project" value="UniProtKB-UniRule"/>
</dbReference>
<dbReference type="FunFam" id="3.20.20.70:FF:000010">
    <property type="entry name" value="2-isopropylmalate synthase"/>
    <property type="match status" value="1"/>
</dbReference>
<feature type="binding site" evidence="11">
    <location>
        <position position="207"/>
    </location>
    <ligand>
        <name>Mn(2+)</name>
        <dbReference type="ChEBI" id="CHEBI:29035"/>
    </ligand>
</feature>
<comment type="similarity">
    <text evidence="2 11">Belongs to the alpha-IPM synthase/homocitrate synthase family. LeuA type 1 subfamily.</text>
</comment>
<keyword evidence="14" id="KW-1185">Reference proteome</keyword>
<feature type="domain" description="Pyruvate carboxyltransferase" evidence="12">
    <location>
        <begin position="8"/>
        <end position="270"/>
    </location>
</feature>
<sequence>MAGDADKILIFDTTLRDGEQSPGVSLNMEEKLQIGRQLEKLGVDVLEAGFPVASPGDFEGVQRLARELRGVQVAALARAVEKDIDTAWEAVRDGENPRIHIFIATSDIHLKHKLRMNREEVLERAAAAVRHAARYTGNVEFSAEDATRSDLDFLCRVFEAVIEAGATTVNFPDTVGYAVPWDFARMIRRVAEHTPNIHKAVLSVHCHNDLGLATANVLSAVANGARQVECTVNGIGERAGNTAMEEVVMAIRTRKDLLPFSLGIDTRHILATSRMVSHLTGMVVQPNKAIVGANAFAHESGIHQDGVLKERTTYEIMDPRDIGLTGGAIVLGKHSGRHALKAKLEEMGYRLAEDDLDRVFARFKNLADRKKDVFDEDLEALVAEVVLRIPDRYRLVYLHVAGGSGIRPTATVGVEVDGREAFRACMGAGPIDAAYKAVAELTGTKSRLLRFTVSSITGGTDAQGEVTVRLEEDGLVVSGQGADPDIITASVRAYLNALNRLEYKKKNAAAPGVGAMCRTEKGSGR</sequence>
<evidence type="ECO:0000256" key="7">
    <source>
        <dbReference type="ARBA" id="ARBA00022679"/>
    </source>
</evidence>
<feature type="region of interest" description="Regulatory domain" evidence="11">
    <location>
        <begin position="394"/>
        <end position="525"/>
    </location>
</feature>
<dbReference type="Gene3D" id="1.10.238.260">
    <property type="match status" value="1"/>
</dbReference>
<accession>A0A6N9TJA6</accession>
<dbReference type="InterPro" id="IPR013709">
    <property type="entry name" value="2-isopropylmalate_synth_dimer"/>
</dbReference>
<dbReference type="Gene3D" id="3.20.20.70">
    <property type="entry name" value="Aldolase class I"/>
    <property type="match status" value="1"/>
</dbReference>
<dbReference type="Pfam" id="PF00682">
    <property type="entry name" value="HMGL-like"/>
    <property type="match status" value="1"/>
</dbReference>
<dbReference type="HAMAP" id="MF_01025">
    <property type="entry name" value="LeuA_type1"/>
    <property type="match status" value="1"/>
</dbReference>
<comment type="caution">
    <text evidence="13">The sequence shown here is derived from an EMBL/GenBank/DDBJ whole genome shotgun (WGS) entry which is preliminary data.</text>
</comment>
<dbReference type="AlphaFoldDB" id="A0A6N9TJA6"/>
<proteinExistence type="inferred from homology"/>
<evidence type="ECO:0000256" key="2">
    <source>
        <dbReference type="ARBA" id="ARBA00009396"/>
    </source>
</evidence>
<dbReference type="SUPFAM" id="SSF110921">
    <property type="entry name" value="2-isopropylmalate synthase LeuA, allosteric (dimerisation) domain"/>
    <property type="match status" value="1"/>
</dbReference>
<keyword evidence="7 11" id="KW-0808">Transferase</keyword>
<dbReference type="NCBIfam" id="TIGR00973">
    <property type="entry name" value="leuA_bact"/>
    <property type="match status" value="1"/>
</dbReference>
<dbReference type="EC" id="2.3.3.13" evidence="3 11"/>
<evidence type="ECO:0000256" key="3">
    <source>
        <dbReference type="ARBA" id="ARBA00012973"/>
    </source>
</evidence>
<evidence type="ECO:0000313" key="14">
    <source>
        <dbReference type="Proteomes" id="UP000469346"/>
    </source>
</evidence>
<evidence type="ECO:0000256" key="8">
    <source>
        <dbReference type="ARBA" id="ARBA00022723"/>
    </source>
</evidence>
<dbReference type="PROSITE" id="PS50991">
    <property type="entry name" value="PYR_CT"/>
    <property type="match status" value="1"/>
</dbReference>
<keyword evidence="13" id="KW-0012">Acyltransferase</keyword>
<evidence type="ECO:0000256" key="11">
    <source>
        <dbReference type="HAMAP-Rule" id="MF_01025"/>
    </source>
</evidence>
<comment type="function">
    <text evidence="11">Catalyzes the condensation of the acetyl group of acetyl-CoA with 3-methyl-2-oxobutanoate (2-ketoisovalerate) to form 3-carboxy-3-hydroxy-4-methylpentanoate (2-isopropylmalate).</text>
</comment>
<evidence type="ECO:0000256" key="5">
    <source>
        <dbReference type="ARBA" id="ARBA00022430"/>
    </source>
</evidence>
<dbReference type="GO" id="GO:0003852">
    <property type="term" value="F:2-isopropylmalate synthase activity"/>
    <property type="evidence" value="ECO:0007669"/>
    <property type="project" value="UniProtKB-UniRule"/>
</dbReference>
<dbReference type="CDD" id="cd07940">
    <property type="entry name" value="DRE_TIM_IPMS"/>
    <property type="match status" value="1"/>
</dbReference>
<feature type="binding site" evidence="11">
    <location>
        <position position="241"/>
    </location>
    <ligand>
        <name>Mn(2+)</name>
        <dbReference type="ChEBI" id="CHEBI:29035"/>
    </ligand>
</feature>
<dbReference type="NCBIfam" id="NF002087">
    <property type="entry name" value="PRK00915.1-4"/>
    <property type="match status" value="1"/>
</dbReference>
<name>A0A6N9TJA6_DISTH</name>
<dbReference type="RefSeq" id="WP_163297502.1">
    <property type="nucleotide sequence ID" value="NZ_JAAGRR010000002.1"/>
</dbReference>
<dbReference type="PROSITE" id="PS00815">
    <property type="entry name" value="AIPM_HOMOCIT_SYNTH_1"/>
    <property type="match status" value="1"/>
</dbReference>
<dbReference type="PANTHER" id="PTHR10277:SF9">
    <property type="entry name" value="2-ISOPROPYLMALATE SYNTHASE 1, CHLOROPLASTIC-RELATED"/>
    <property type="match status" value="1"/>
</dbReference>
<dbReference type="InterPro" id="IPR013785">
    <property type="entry name" value="Aldolase_TIM"/>
</dbReference>
<dbReference type="GO" id="GO:0003985">
    <property type="term" value="F:acetyl-CoA C-acetyltransferase activity"/>
    <property type="evidence" value="ECO:0007669"/>
    <property type="project" value="UniProtKB-UniRule"/>
</dbReference>
<protein>
    <recommendedName>
        <fullName evidence="4 11">2-isopropylmalate synthase</fullName>
        <ecNumber evidence="3 11">2.3.3.13</ecNumber>
    </recommendedName>
    <alternativeName>
        <fullName evidence="11">Alpha-IPM synthase</fullName>
    </alternativeName>
    <alternativeName>
        <fullName evidence="11">Alpha-isopropylmalate synthase</fullName>
    </alternativeName>
</protein>
<evidence type="ECO:0000256" key="1">
    <source>
        <dbReference type="ARBA" id="ARBA00004689"/>
    </source>
</evidence>
<dbReference type="NCBIfam" id="NF002086">
    <property type="entry name" value="PRK00915.1-3"/>
    <property type="match status" value="1"/>
</dbReference>
<dbReference type="InterPro" id="IPR050073">
    <property type="entry name" value="2-IPM_HCS-like"/>
</dbReference>
<comment type="catalytic activity">
    <reaction evidence="11">
        <text>3-methyl-2-oxobutanoate + acetyl-CoA + H2O = (2S)-2-isopropylmalate + CoA + H(+)</text>
        <dbReference type="Rhea" id="RHEA:21524"/>
        <dbReference type="ChEBI" id="CHEBI:1178"/>
        <dbReference type="ChEBI" id="CHEBI:11851"/>
        <dbReference type="ChEBI" id="CHEBI:15377"/>
        <dbReference type="ChEBI" id="CHEBI:15378"/>
        <dbReference type="ChEBI" id="CHEBI:57287"/>
        <dbReference type="ChEBI" id="CHEBI:57288"/>
        <dbReference type="EC" id="2.3.3.13"/>
    </reaction>
</comment>
<evidence type="ECO:0000256" key="10">
    <source>
        <dbReference type="ARBA" id="ARBA00023304"/>
    </source>
</evidence>
<keyword evidence="11" id="KW-0963">Cytoplasm</keyword>
<comment type="pathway">
    <text evidence="1 11">Amino-acid biosynthesis; L-leucine biosynthesis; L-leucine from 3-methyl-2-oxobutanoate: step 1/4.</text>
</comment>
<dbReference type="InterPro" id="IPR002034">
    <property type="entry name" value="AIPM/Hcit_synth_CS"/>
</dbReference>
<feature type="binding site" evidence="11">
    <location>
        <position position="205"/>
    </location>
    <ligand>
        <name>Mn(2+)</name>
        <dbReference type="ChEBI" id="CHEBI:29035"/>
    </ligand>
</feature>
<dbReference type="UniPathway" id="UPA00048">
    <property type="reaction ID" value="UER00070"/>
</dbReference>
<dbReference type="SUPFAM" id="SSF51569">
    <property type="entry name" value="Aldolase"/>
    <property type="match status" value="1"/>
</dbReference>
<evidence type="ECO:0000256" key="4">
    <source>
        <dbReference type="ARBA" id="ARBA00018198"/>
    </source>
</evidence>
<dbReference type="GO" id="GO:0030145">
    <property type="term" value="F:manganese ion binding"/>
    <property type="evidence" value="ECO:0007669"/>
    <property type="project" value="UniProtKB-UniRule"/>
</dbReference>